<dbReference type="InterPro" id="IPR020103">
    <property type="entry name" value="PsdUridine_synth_cat_dom_sf"/>
</dbReference>
<dbReference type="GO" id="GO:0003723">
    <property type="term" value="F:RNA binding"/>
    <property type="evidence" value="ECO:0007669"/>
    <property type="project" value="InterPro"/>
</dbReference>
<dbReference type="InterPro" id="IPR002501">
    <property type="entry name" value="PsdUridine_synth_N"/>
</dbReference>
<evidence type="ECO:0000256" key="4">
    <source>
        <dbReference type="ARBA" id="ARBA00023235"/>
    </source>
</evidence>
<keyword evidence="3 5" id="KW-0819">tRNA processing</keyword>
<protein>
    <recommendedName>
        <fullName evidence="5">tRNA pseudouridine synthase B</fullName>
        <ecNumber evidence="5">5.4.99.25</ecNumber>
    </recommendedName>
    <alternativeName>
        <fullName evidence="5">tRNA pseudouridine(55) synthase</fullName>
        <shortName evidence="5">Psi55 synthase</shortName>
    </alternativeName>
    <alternativeName>
        <fullName evidence="5">tRNA pseudouridylate synthase</fullName>
    </alternativeName>
    <alternativeName>
        <fullName evidence="5">tRNA-uridine isomerase</fullName>
    </alternativeName>
</protein>
<evidence type="ECO:0000259" key="7">
    <source>
        <dbReference type="Pfam" id="PF16198"/>
    </source>
</evidence>
<dbReference type="GO" id="GO:0031119">
    <property type="term" value="P:tRNA pseudouridine synthesis"/>
    <property type="evidence" value="ECO:0007669"/>
    <property type="project" value="UniProtKB-UniRule"/>
</dbReference>
<comment type="function">
    <text evidence="5">Responsible for synthesis of pseudouridine from uracil-55 in the psi GC loop of transfer RNAs.</text>
</comment>
<name>A0A212K9L8_9PROT</name>
<evidence type="ECO:0000256" key="1">
    <source>
        <dbReference type="ARBA" id="ARBA00000385"/>
    </source>
</evidence>
<dbReference type="InterPro" id="IPR032819">
    <property type="entry name" value="TruB_C"/>
</dbReference>
<dbReference type="GO" id="GO:1990481">
    <property type="term" value="P:mRNA pseudouridine synthesis"/>
    <property type="evidence" value="ECO:0007669"/>
    <property type="project" value="TreeGrafter"/>
</dbReference>
<proteinExistence type="inferred from homology"/>
<feature type="active site" description="Nucleophile" evidence="5">
    <location>
        <position position="47"/>
    </location>
</feature>
<reference evidence="8" key="1">
    <citation type="submission" date="2016-04" db="EMBL/GenBank/DDBJ databases">
        <authorList>
            <person name="Evans L.H."/>
            <person name="Alamgir A."/>
            <person name="Owens N."/>
            <person name="Weber N.D."/>
            <person name="Virtaneva K."/>
            <person name="Barbian K."/>
            <person name="Babar A."/>
            <person name="Rosenke K."/>
        </authorList>
    </citation>
    <scope>NUCLEOTIDE SEQUENCE</scope>
    <source>
        <strain evidence="8">86</strain>
    </source>
</reference>
<comment type="similarity">
    <text evidence="2 5">Belongs to the pseudouridine synthase TruB family. Type 1 subfamily.</text>
</comment>
<dbReference type="HAMAP" id="MF_01080">
    <property type="entry name" value="TruB_bact"/>
    <property type="match status" value="1"/>
</dbReference>
<dbReference type="EC" id="5.4.99.25" evidence="5"/>
<evidence type="ECO:0000256" key="5">
    <source>
        <dbReference type="HAMAP-Rule" id="MF_01080"/>
    </source>
</evidence>
<dbReference type="InterPro" id="IPR014780">
    <property type="entry name" value="tRNA_psdUridine_synth_TruB"/>
</dbReference>
<feature type="domain" description="Pseudouridine synthase II N-terminal" evidence="6">
    <location>
        <begin position="32"/>
        <end position="180"/>
    </location>
</feature>
<dbReference type="Gene3D" id="3.30.2350.10">
    <property type="entry name" value="Pseudouridine synthase"/>
    <property type="match status" value="1"/>
</dbReference>
<dbReference type="SUPFAM" id="SSF55120">
    <property type="entry name" value="Pseudouridine synthase"/>
    <property type="match status" value="1"/>
</dbReference>
<dbReference type="AlphaFoldDB" id="A0A212K9L8"/>
<dbReference type="GO" id="GO:0160148">
    <property type="term" value="F:tRNA pseudouridine(55) synthase activity"/>
    <property type="evidence" value="ECO:0007669"/>
    <property type="project" value="UniProtKB-EC"/>
</dbReference>
<dbReference type="Pfam" id="PF16198">
    <property type="entry name" value="TruB_C_2"/>
    <property type="match status" value="1"/>
</dbReference>
<dbReference type="NCBIfam" id="TIGR00431">
    <property type="entry name" value="TruB"/>
    <property type="match status" value="1"/>
</dbReference>
<comment type="catalytic activity">
    <reaction evidence="1 5">
        <text>uridine(55) in tRNA = pseudouridine(55) in tRNA</text>
        <dbReference type="Rhea" id="RHEA:42532"/>
        <dbReference type="Rhea" id="RHEA-COMP:10101"/>
        <dbReference type="Rhea" id="RHEA-COMP:10102"/>
        <dbReference type="ChEBI" id="CHEBI:65314"/>
        <dbReference type="ChEBI" id="CHEBI:65315"/>
        <dbReference type="EC" id="5.4.99.25"/>
    </reaction>
</comment>
<feature type="domain" description="tRNA pseudouridylate synthase B C-terminal" evidence="7">
    <location>
        <begin position="181"/>
        <end position="221"/>
    </location>
</feature>
<evidence type="ECO:0000313" key="8">
    <source>
        <dbReference type="EMBL" id="SBW08429.1"/>
    </source>
</evidence>
<organism evidence="8">
    <name type="scientific">uncultured Alphaproteobacteria bacterium</name>
    <dbReference type="NCBI Taxonomy" id="91750"/>
    <lineage>
        <taxon>Bacteria</taxon>
        <taxon>Pseudomonadati</taxon>
        <taxon>Pseudomonadota</taxon>
        <taxon>Alphaproteobacteria</taxon>
        <taxon>environmental samples</taxon>
    </lineage>
</organism>
<evidence type="ECO:0000256" key="3">
    <source>
        <dbReference type="ARBA" id="ARBA00022694"/>
    </source>
</evidence>
<dbReference type="CDD" id="cd02573">
    <property type="entry name" value="PseudoU_synth_EcTruB"/>
    <property type="match status" value="1"/>
</dbReference>
<gene>
    <name evidence="5 8" type="primary">truB</name>
    <name evidence="8" type="ORF">KL86APRO_12391</name>
</gene>
<evidence type="ECO:0000259" key="6">
    <source>
        <dbReference type="Pfam" id="PF01509"/>
    </source>
</evidence>
<evidence type="ECO:0000256" key="2">
    <source>
        <dbReference type="ARBA" id="ARBA00005642"/>
    </source>
</evidence>
<dbReference type="EMBL" id="FLUO01000001">
    <property type="protein sequence ID" value="SBW08429.1"/>
    <property type="molecule type" value="Genomic_DNA"/>
</dbReference>
<keyword evidence="4 5" id="KW-0413">Isomerase</keyword>
<dbReference type="Pfam" id="PF01509">
    <property type="entry name" value="TruB_N"/>
    <property type="match status" value="1"/>
</dbReference>
<dbReference type="PANTHER" id="PTHR13767:SF2">
    <property type="entry name" value="PSEUDOURIDYLATE SYNTHASE TRUB1"/>
    <property type="match status" value="1"/>
</dbReference>
<sequence length="326" mass="34238">MARRKKGRPIDGWLVLDKPVGITSTAALARCRHAFDAQKAGHGGTLDPLASGILPIAFGEATKTVSFVMDGQKAYRFSVRWGVATETDDGEGAVCATSEVRPTADEIAAALPEFHGVLRQVPPRYSAIKVAGERAYDLAREGLAPDLQPREVEVRSLTLVGMPDADTAEFVAECGKGTYIRSLARDLALALGTVGHVSALRRTRCGPFAEADAISLDKLLSLGHSAPSLGLLRSVATALDDIPALAVSEDEARHLAHGQALALLPILKRCPCPEAASAPAIRAMLGDRVVAIARAEAGRLKPVRVIHSSENGDSGVDYAGTQAGTD</sequence>
<accession>A0A212K9L8</accession>
<dbReference type="PANTHER" id="PTHR13767">
    <property type="entry name" value="TRNA-PSEUDOURIDINE SYNTHASE"/>
    <property type="match status" value="1"/>
</dbReference>